<name>A0A8B8FE93_9HEMI</name>
<accession>A0A8B8FE93</accession>
<evidence type="ECO:0000259" key="1">
    <source>
        <dbReference type="Pfam" id="PF05699"/>
    </source>
</evidence>
<organism evidence="2 3">
    <name type="scientific">Sipha flava</name>
    <name type="common">yellow sugarcane aphid</name>
    <dbReference type="NCBI Taxonomy" id="143950"/>
    <lineage>
        <taxon>Eukaryota</taxon>
        <taxon>Metazoa</taxon>
        <taxon>Ecdysozoa</taxon>
        <taxon>Arthropoda</taxon>
        <taxon>Hexapoda</taxon>
        <taxon>Insecta</taxon>
        <taxon>Pterygota</taxon>
        <taxon>Neoptera</taxon>
        <taxon>Paraneoptera</taxon>
        <taxon>Hemiptera</taxon>
        <taxon>Sternorrhyncha</taxon>
        <taxon>Aphidomorpha</taxon>
        <taxon>Aphidoidea</taxon>
        <taxon>Aphididae</taxon>
        <taxon>Sipha</taxon>
    </lineage>
</organism>
<dbReference type="AlphaFoldDB" id="A0A8B8FE93"/>
<dbReference type="GeneID" id="112682722"/>
<sequence>MKKKPLCQPKKKETFEIWKDFDSQVIEVTTVRTDTSDAIVELDKFLNEPLIPRKSDTLIWWKEMKRIYPDIYDLMLQRLGVPSTSVPCERTFSKTGYTQTDRRNRLSIKNMETLMFLNGNLE</sequence>
<keyword evidence="2" id="KW-1185">Reference proteome</keyword>
<dbReference type="OrthoDB" id="10064099at2759"/>
<dbReference type="GO" id="GO:0046983">
    <property type="term" value="F:protein dimerization activity"/>
    <property type="evidence" value="ECO:0007669"/>
    <property type="project" value="InterPro"/>
</dbReference>
<evidence type="ECO:0000313" key="2">
    <source>
        <dbReference type="Proteomes" id="UP000694846"/>
    </source>
</evidence>
<gene>
    <name evidence="3" type="primary">LOC112682722</name>
</gene>
<dbReference type="InterPro" id="IPR008906">
    <property type="entry name" value="HATC_C_dom"/>
</dbReference>
<dbReference type="RefSeq" id="XP_025409194.1">
    <property type="nucleotide sequence ID" value="XM_025553409.1"/>
</dbReference>
<dbReference type="InterPro" id="IPR012337">
    <property type="entry name" value="RNaseH-like_sf"/>
</dbReference>
<protein>
    <submittedName>
        <fullName evidence="3">Zinc finger BED domain-containing protein DAYSLEEPER-like</fullName>
    </submittedName>
</protein>
<proteinExistence type="predicted"/>
<feature type="domain" description="HAT C-terminal dimerisation" evidence="1">
    <location>
        <begin position="41"/>
        <end position="121"/>
    </location>
</feature>
<dbReference type="Pfam" id="PF05699">
    <property type="entry name" value="Dimer_Tnp_hAT"/>
    <property type="match status" value="1"/>
</dbReference>
<dbReference type="Proteomes" id="UP000694846">
    <property type="component" value="Unplaced"/>
</dbReference>
<evidence type="ECO:0000313" key="3">
    <source>
        <dbReference type="RefSeq" id="XP_025409194.1"/>
    </source>
</evidence>
<dbReference type="PANTHER" id="PTHR47611:SF3">
    <property type="entry name" value="HAT C-TERMINAL DIMERISATION DOMAIN-CONTAINING PROTEIN"/>
    <property type="match status" value="1"/>
</dbReference>
<dbReference type="SUPFAM" id="SSF53098">
    <property type="entry name" value="Ribonuclease H-like"/>
    <property type="match status" value="1"/>
</dbReference>
<reference evidence="3" key="1">
    <citation type="submission" date="2025-08" db="UniProtKB">
        <authorList>
            <consortium name="RefSeq"/>
        </authorList>
    </citation>
    <scope>IDENTIFICATION</scope>
    <source>
        <tissue evidence="3">Whole body</tissue>
    </source>
</reference>
<dbReference type="PANTHER" id="PTHR47611">
    <property type="entry name" value="HAT DIMERISATION DOMAIN, C-TERMINAL"/>
    <property type="match status" value="1"/>
</dbReference>